<dbReference type="Proteomes" id="UP000000238">
    <property type="component" value="Chromosome"/>
</dbReference>
<dbReference type="EMBL" id="CP000155">
    <property type="protein sequence ID" value="ABC29663.1"/>
    <property type="molecule type" value="Genomic_DNA"/>
</dbReference>
<sequence>MILKAMVGVILAMALAIAYFYFVNRALKAENETLTVAVDQYESQHVADVARINELAREMKRRDDVISRRNQAQQSIAKQLRADSDALQVTLANENNREWARARLPDDIANRLRADTADHSDADN</sequence>
<accession>Q2SI61</accession>
<dbReference type="OrthoDB" id="9878977at2"/>
<dbReference type="HOGENOM" id="CLU_2000704_0_0_6"/>
<gene>
    <name evidence="1" type="ordered locus">HCH_02888</name>
</gene>
<dbReference type="AlphaFoldDB" id="Q2SI61"/>
<keyword evidence="2" id="KW-1185">Reference proteome</keyword>
<protein>
    <submittedName>
        <fullName evidence="1">Uncharacterized protein</fullName>
    </submittedName>
</protein>
<name>Q2SI61_HAHCH</name>
<dbReference type="RefSeq" id="WP_011396732.1">
    <property type="nucleotide sequence ID" value="NC_007645.1"/>
</dbReference>
<proteinExistence type="predicted"/>
<organism evidence="1 2">
    <name type="scientific">Hahella chejuensis (strain KCTC 2396)</name>
    <dbReference type="NCBI Taxonomy" id="349521"/>
    <lineage>
        <taxon>Bacteria</taxon>
        <taxon>Pseudomonadati</taxon>
        <taxon>Pseudomonadota</taxon>
        <taxon>Gammaproteobacteria</taxon>
        <taxon>Oceanospirillales</taxon>
        <taxon>Hahellaceae</taxon>
        <taxon>Hahella</taxon>
    </lineage>
</organism>
<evidence type="ECO:0000313" key="2">
    <source>
        <dbReference type="Proteomes" id="UP000000238"/>
    </source>
</evidence>
<dbReference type="STRING" id="349521.HCH_02888"/>
<reference evidence="1 2" key="1">
    <citation type="journal article" date="2005" name="Nucleic Acids Res.">
        <title>Genomic blueprint of Hahella chejuensis, a marine microbe producing an algicidal agent.</title>
        <authorList>
            <person name="Jeong H."/>
            <person name="Yim J.H."/>
            <person name="Lee C."/>
            <person name="Choi S.-H."/>
            <person name="Park Y.K."/>
            <person name="Yoon S.H."/>
            <person name="Hur C.-G."/>
            <person name="Kang H.-Y."/>
            <person name="Kim D."/>
            <person name="Lee H.H."/>
            <person name="Park K.H."/>
            <person name="Park S.-H."/>
            <person name="Park H.-S."/>
            <person name="Lee H.K."/>
            <person name="Oh T.K."/>
            <person name="Kim J.F."/>
        </authorList>
    </citation>
    <scope>NUCLEOTIDE SEQUENCE [LARGE SCALE GENOMIC DNA]</scope>
    <source>
        <strain evidence="1 2">KCTC 2396</strain>
    </source>
</reference>
<evidence type="ECO:0000313" key="1">
    <source>
        <dbReference type="EMBL" id="ABC29663.1"/>
    </source>
</evidence>
<dbReference type="KEGG" id="hch:HCH_02888"/>